<evidence type="ECO:0000313" key="3">
    <source>
        <dbReference type="EMBL" id="PWN07355.1"/>
    </source>
</evidence>
<keyword evidence="4" id="KW-1185">Reference proteome</keyword>
<evidence type="ECO:0000256" key="1">
    <source>
        <dbReference type="SAM" id="SignalP"/>
    </source>
</evidence>
<dbReference type="Gene3D" id="2.60.40.1190">
    <property type="match status" value="1"/>
</dbReference>
<comment type="caution">
    <text evidence="3">The sequence shown here is derived from an EMBL/GenBank/DDBJ whole genome shotgun (WGS) entry which is preliminary data.</text>
</comment>
<evidence type="ECO:0000313" key="4">
    <source>
        <dbReference type="Proteomes" id="UP000245533"/>
    </source>
</evidence>
<evidence type="ECO:0000259" key="2">
    <source>
        <dbReference type="Pfam" id="PF19313"/>
    </source>
</evidence>
<accession>A0A316TW00</accession>
<gene>
    <name evidence="3" type="ORF">DDZ15_03565</name>
</gene>
<name>A0A316TW00_9BACT</name>
<dbReference type="CDD" id="cd09618">
    <property type="entry name" value="CBM9_like_2"/>
    <property type="match status" value="1"/>
</dbReference>
<feature type="domain" description="DUF5916" evidence="2">
    <location>
        <begin position="267"/>
        <end position="352"/>
    </location>
</feature>
<sequence length="740" mass="84985">MIQIRNCLLLLLLLFLQFLSQTARAQDGSAWNLPKLTGDIVIDGHVDEEAWSDIAPLPMTMYQPVHRGEMSEKSLVRAAYDNEFVYLSGVLHDSDPDKIVANSLYRNSYSGDETFAIILDSFNDNENAKWFFVTPTGNRIDMLISKDSEGENTINRNWTTYWDAAARITDQGWEVEIRVPFSSLGFTKESNSDEVIMGLIAYRWMARQAERHIFPDIAPEWSRGFTKPSQAQKVRMTGIDYEKPIYITPYLLGGAEQLYSLNDNGDRYSRTTDYTTEAGLDIRYPVTANLNLDVTLNTDFAQVEADEAQVNLSRQPLFFPEKRQFFQERSDIFDFNLGGNNTLFYSRRIGLAQGQPVRIYGGARLAGRSGKWEVGMLNMQTEKIADINLPSENFGVLRTRRDIGTESHAGGILTTRLGANGEYNIGTGFDLLLNYTGDHFVDLKYAATFDSGAEGAFSPFSNGLIRFNLHRQTSSGFFYRFTAKRSGEGYKPAMGFESRFNYTLYDARINYGFFHGTTSPLRVTTPQLRYFVTFRNEDRSVESMLVENSWDFNFKNNTELRFTANWWYEDLRQPLFFSDDTFVDPGSYSFFGAEANYRMNSATALRSDLAAKLLTFYDGYQYSVSLSPTWNQSRHLELSGGFEINYLNFPDRNQSEYLNVFRLRALAALNIKVSLQILSQYNLLSRRISTNARFRYNFREGHDLWIVLSETMNTERDRVIPALPAYQNRVLLVKYTYTFY</sequence>
<keyword evidence="1" id="KW-0732">Signal</keyword>
<feature type="chain" id="PRO_5016370371" description="DUF5916 domain-containing protein" evidence="1">
    <location>
        <begin position="26"/>
        <end position="740"/>
    </location>
</feature>
<dbReference type="RefSeq" id="WP_146198508.1">
    <property type="nucleotide sequence ID" value="NZ_QGGB01000003.1"/>
</dbReference>
<proteinExistence type="predicted"/>
<dbReference type="Pfam" id="PF19313">
    <property type="entry name" value="DUF5916"/>
    <property type="match status" value="1"/>
</dbReference>
<dbReference type="Proteomes" id="UP000245533">
    <property type="component" value="Unassembled WGS sequence"/>
</dbReference>
<dbReference type="OrthoDB" id="9786766at2"/>
<dbReference type="InterPro" id="IPR045670">
    <property type="entry name" value="DUF5916"/>
</dbReference>
<feature type="signal peptide" evidence="1">
    <location>
        <begin position="1"/>
        <end position="25"/>
    </location>
</feature>
<organism evidence="3 4">
    <name type="scientific">Rhodohalobacter mucosus</name>
    <dbReference type="NCBI Taxonomy" id="2079485"/>
    <lineage>
        <taxon>Bacteria</taxon>
        <taxon>Pseudomonadati</taxon>
        <taxon>Balneolota</taxon>
        <taxon>Balneolia</taxon>
        <taxon>Balneolales</taxon>
        <taxon>Balneolaceae</taxon>
        <taxon>Rhodohalobacter</taxon>
    </lineage>
</organism>
<dbReference type="AlphaFoldDB" id="A0A316TW00"/>
<dbReference type="SUPFAM" id="SSF49344">
    <property type="entry name" value="CBD9-like"/>
    <property type="match status" value="1"/>
</dbReference>
<dbReference type="EMBL" id="QGGB01000003">
    <property type="protein sequence ID" value="PWN07355.1"/>
    <property type="molecule type" value="Genomic_DNA"/>
</dbReference>
<protein>
    <recommendedName>
        <fullName evidence="2">DUF5916 domain-containing protein</fullName>
    </recommendedName>
</protein>
<reference evidence="3 4" key="1">
    <citation type="submission" date="2018-05" db="EMBL/GenBank/DDBJ databases">
        <title>Rhodohalobacter halophilus gen. nov., sp. nov., a moderately halophilic member of the family Balneolaceae.</title>
        <authorList>
            <person name="Liu Z.-W."/>
        </authorList>
    </citation>
    <scope>NUCLEOTIDE SEQUENCE [LARGE SCALE GENOMIC DNA]</scope>
    <source>
        <strain evidence="3 4">8A47</strain>
    </source>
</reference>